<dbReference type="EMBL" id="MU865415">
    <property type="protein sequence ID" value="KAK4223757.1"/>
    <property type="molecule type" value="Genomic_DNA"/>
</dbReference>
<reference evidence="4" key="2">
    <citation type="submission" date="2023-05" db="EMBL/GenBank/DDBJ databases">
        <authorList>
            <consortium name="Lawrence Berkeley National Laboratory"/>
            <person name="Steindorff A."/>
            <person name="Hensen N."/>
            <person name="Bonometti L."/>
            <person name="Westerberg I."/>
            <person name="Brannstrom I.O."/>
            <person name="Guillou S."/>
            <person name="Cros-Aarteil S."/>
            <person name="Calhoun S."/>
            <person name="Haridas S."/>
            <person name="Kuo A."/>
            <person name="Mondo S."/>
            <person name="Pangilinan J."/>
            <person name="Riley R."/>
            <person name="Labutti K."/>
            <person name="Andreopoulos B."/>
            <person name="Lipzen A."/>
            <person name="Chen C."/>
            <person name="Yanf M."/>
            <person name="Daum C."/>
            <person name="Ng V."/>
            <person name="Clum A."/>
            <person name="Ohm R."/>
            <person name="Martin F."/>
            <person name="Silar P."/>
            <person name="Natvig D."/>
            <person name="Lalanne C."/>
            <person name="Gautier V."/>
            <person name="Ament-Velasquez S.L."/>
            <person name="Kruys A."/>
            <person name="Hutchinson M.I."/>
            <person name="Powell A.J."/>
            <person name="Barry K."/>
            <person name="Miller A.N."/>
            <person name="Grigoriev I.V."/>
            <person name="Debuchy R."/>
            <person name="Gladieux P."/>
            <person name="Thoren M.H."/>
            <person name="Johannesson H."/>
        </authorList>
    </citation>
    <scope>NUCLEOTIDE SEQUENCE</scope>
    <source>
        <strain evidence="4">CBS 990.96</strain>
    </source>
</reference>
<dbReference type="GO" id="GO:0008270">
    <property type="term" value="F:zinc ion binding"/>
    <property type="evidence" value="ECO:0007669"/>
    <property type="project" value="UniProtKB-KW"/>
</dbReference>
<feature type="compositionally biased region" description="Low complexity" evidence="2">
    <location>
        <begin position="514"/>
        <end position="525"/>
    </location>
</feature>
<evidence type="ECO:0000313" key="5">
    <source>
        <dbReference type="Proteomes" id="UP001301958"/>
    </source>
</evidence>
<dbReference type="AlphaFoldDB" id="A0AAN7GPF3"/>
<proteinExistence type="predicted"/>
<keyword evidence="1" id="KW-0863">Zinc-finger</keyword>
<dbReference type="Proteomes" id="UP001301958">
    <property type="component" value="Unassembled WGS sequence"/>
</dbReference>
<keyword evidence="5" id="KW-1185">Reference proteome</keyword>
<feature type="region of interest" description="Disordered" evidence="2">
    <location>
        <begin position="271"/>
        <end position="350"/>
    </location>
</feature>
<feature type="region of interest" description="Disordered" evidence="2">
    <location>
        <begin position="449"/>
        <end position="617"/>
    </location>
</feature>
<feature type="compositionally biased region" description="Gly residues" evidence="2">
    <location>
        <begin position="592"/>
        <end position="602"/>
    </location>
</feature>
<name>A0AAN7GPF3_9PEZI</name>
<feature type="domain" description="C2H2-type" evidence="3">
    <location>
        <begin position="245"/>
        <end position="276"/>
    </location>
</feature>
<comment type="caution">
    <text evidence="4">The sequence shown here is derived from an EMBL/GenBank/DDBJ whole genome shotgun (WGS) entry which is preliminary data.</text>
</comment>
<dbReference type="PROSITE" id="PS50157">
    <property type="entry name" value="ZINC_FINGER_C2H2_2"/>
    <property type="match status" value="1"/>
</dbReference>
<evidence type="ECO:0000256" key="2">
    <source>
        <dbReference type="SAM" id="MobiDB-lite"/>
    </source>
</evidence>
<accession>A0AAN7GPF3</accession>
<keyword evidence="1" id="KW-0479">Metal-binding</keyword>
<evidence type="ECO:0000259" key="3">
    <source>
        <dbReference type="PROSITE" id="PS50157"/>
    </source>
</evidence>
<gene>
    <name evidence="4" type="ORF">QBC38DRAFT_372431</name>
</gene>
<feature type="compositionally biased region" description="Low complexity" evidence="2">
    <location>
        <begin position="11"/>
        <end position="25"/>
    </location>
</feature>
<feature type="compositionally biased region" description="Low complexity" evidence="2">
    <location>
        <begin position="330"/>
        <end position="348"/>
    </location>
</feature>
<keyword evidence="1" id="KW-0862">Zinc</keyword>
<reference evidence="4" key="1">
    <citation type="journal article" date="2023" name="Mol. Phylogenet. Evol.">
        <title>Genome-scale phylogeny and comparative genomics of the fungal order Sordariales.</title>
        <authorList>
            <person name="Hensen N."/>
            <person name="Bonometti L."/>
            <person name="Westerberg I."/>
            <person name="Brannstrom I.O."/>
            <person name="Guillou S."/>
            <person name="Cros-Aarteil S."/>
            <person name="Calhoun S."/>
            <person name="Haridas S."/>
            <person name="Kuo A."/>
            <person name="Mondo S."/>
            <person name="Pangilinan J."/>
            <person name="Riley R."/>
            <person name="LaButti K."/>
            <person name="Andreopoulos B."/>
            <person name="Lipzen A."/>
            <person name="Chen C."/>
            <person name="Yan M."/>
            <person name="Daum C."/>
            <person name="Ng V."/>
            <person name="Clum A."/>
            <person name="Steindorff A."/>
            <person name="Ohm R.A."/>
            <person name="Martin F."/>
            <person name="Silar P."/>
            <person name="Natvig D.O."/>
            <person name="Lalanne C."/>
            <person name="Gautier V."/>
            <person name="Ament-Velasquez S.L."/>
            <person name="Kruys A."/>
            <person name="Hutchinson M.I."/>
            <person name="Powell A.J."/>
            <person name="Barry K."/>
            <person name="Miller A.N."/>
            <person name="Grigoriev I.V."/>
            <person name="Debuchy R."/>
            <person name="Gladieux P."/>
            <person name="Hiltunen Thoren M."/>
            <person name="Johannesson H."/>
        </authorList>
    </citation>
    <scope>NUCLEOTIDE SEQUENCE</scope>
    <source>
        <strain evidence="4">CBS 990.96</strain>
    </source>
</reference>
<evidence type="ECO:0000256" key="1">
    <source>
        <dbReference type="PROSITE-ProRule" id="PRU00042"/>
    </source>
</evidence>
<dbReference type="InterPro" id="IPR013087">
    <property type="entry name" value="Znf_C2H2_type"/>
</dbReference>
<sequence>MDPPAVRRANQQPQSQSSQGFPSPNQEYARINPKFIDDCTRMTYAIQQSLPEAVRRVVRDNWDKCLLGSEFHQAFILNASIHHALPSITQRAVTDFGAKLVSECLPEIIGHISTARLDEVADSIIAKASNAFLDKCLEKRLPTIEVEPLTQALARAERLGFRHDDEIQREGQHERVIPHEAYPGASVPWAASHHHAPPPAPEYYSVQPLQCSRCFRTFKLAPPYDYHMRYGVCSLPPPTANGFLTSCPHCGQGFERQEDLNGHLHAQACDYLGTTPPASQQPPPVKLSRGPGRPRRSSPPSQAPVSILPSQGTPAPPNGHLPSQHSTPLPSRVAAVAATPTTASPSGVDPYAHLTQEQRDRMNAELLEAEQRYGPRFLEAEMIADENEKRAKIDGLRNSFGTKQSMIRKKYGVRLRERRTKAEIAAERERLGLKKAEKENALAAAKEALASAPQTGRGWVAANTNTPQDEGHDAKRRRLADGGSGNVTPFRRLPEEEEDTPTRKISGSGGGGDQQQQDQPGMIPERPSPRIPPSATPTLSGALKPEQPSQPSEQISLEDDDDESSSSDDEDIPPTLPAHIRQSLANSSPLGKAGGGGGGGLVRGMLPGERTSSSTTP</sequence>
<feature type="compositionally biased region" description="Acidic residues" evidence="2">
    <location>
        <begin position="556"/>
        <end position="572"/>
    </location>
</feature>
<protein>
    <recommendedName>
        <fullName evidence="3">C2H2-type domain-containing protein</fullName>
    </recommendedName>
</protein>
<organism evidence="4 5">
    <name type="scientific">Podospora fimiseda</name>
    <dbReference type="NCBI Taxonomy" id="252190"/>
    <lineage>
        <taxon>Eukaryota</taxon>
        <taxon>Fungi</taxon>
        <taxon>Dikarya</taxon>
        <taxon>Ascomycota</taxon>
        <taxon>Pezizomycotina</taxon>
        <taxon>Sordariomycetes</taxon>
        <taxon>Sordariomycetidae</taxon>
        <taxon>Sordariales</taxon>
        <taxon>Podosporaceae</taxon>
        <taxon>Podospora</taxon>
    </lineage>
</organism>
<feature type="region of interest" description="Disordered" evidence="2">
    <location>
        <begin position="1"/>
        <end position="25"/>
    </location>
</feature>
<evidence type="ECO:0000313" key="4">
    <source>
        <dbReference type="EMBL" id="KAK4223757.1"/>
    </source>
</evidence>